<protein>
    <submittedName>
        <fullName evidence="1">Uncharacterized protein</fullName>
    </submittedName>
</protein>
<proteinExistence type="predicted"/>
<dbReference type="AlphaFoldDB" id="A0A067R783"/>
<keyword evidence="2" id="KW-1185">Reference proteome</keyword>
<gene>
    <name evidence="1" type="ORF">L798_07800</name>
</gene>
<dbReference type="EMBL" id="KK852694">
    <property type="protein sequence ID" value="KDR18306.1"/>
    <property type="molecule type" value="Genomic_DNA"/>
</dbReference>
<evidence type="ECO:0000313" key="1">
    <source>
        <dbReference type="EMBL" id="KDR18306.1"/>
    </source>
</evidence>
<reference evidence="1 2" key="1">
    <citation type="journal article" date="2014" name="Nat. Commun.">
        <title>Molecular traces of alternative social organization in a termite genome.</title>
        <authorList>
            <person name="Terrapon N."/>
            <person name="Li C."/>
            <person name="Robertson H.M."/>
            <person name="Ji L."/>
            <person name="Meng X."/>
            <person name="Booth W."/>
            <person name="Chen Z."/>
            <person name="Childers C.P."/>
            <person name="Glastad K.M."/>
            <person name="Gokhale K."/>
            <person name="Gowin J."/>
            <person name="Gronenberg W."/>
            <person name="Hermansen R.A."/>
            <person name="Hu H."/>
            <person name="Hunt B.G."/>
            <person name="Huylmans A.K."/>
            <person name="Khalil S.M."/>
            <person name="Mitchell R.D."/>
            <person name="Munoz-Torres M.C."/>
            <person name="Mustard J.A."/>
            <person name="Pan H."/>
            <person name="Reese J.T."/>
            <person name="Scharf M.E."/>
            <person name="Sun F."/>
            <person name="Vogel H."/>
            <person name="Xiao J."/>
            <person name="Yang W."/>
            <person name="Yang Z."/>
            <person name="Yang Z."/>
            <person name="Zhou J."/>
            <person name="Zhu J."/>
            <person name="Brent C.S."/>
            <person name="Elsik C.G."/>
            <person name="Goodisman M.A."/>
            <person name="Liberles D.A."/>
            <person name="Roe R.M."/>
            <person name="Vargo E.L."/>
            <person name="Vilcinskas A."/>
            <person name="Wang J."/>
            <person name="Bornberg-Bauer E."/>
            <person name="Korb J."/>
            <person name="Zhang G."/>
            <person name="Liebig J."/>
        </authorList>
    </citation>
    <scope>NUCLEOTIDE SEQUENCE [LARGE SCALE GENOMIC DNA]</scope>
    <source>
        <tissue evidence="1">Whole organism</tissue>
    </source>
</reference>
<dbReference type="Proteomes" id="UP000027135">
    <property type="component" value="Unassembled WGS sequence"/>
</dbReference>
<evidence type="ECO:0000313" key="2">
    <source>
        <dbReference type="Proteomes" id="UP000027135"/>
    </source>
</evidence>
<accession>A0A067R783</accession>
<dbReference type="InParanoid" id="A0A067R783"/>
<sequence>MQMDPREQNSGLFCLSLSHYSTPPFFYTTQGRHHVLPKARINRSNPVCLSSPSPRKFFSTEPAMPSASSWSRLESCSTGWMTAPGHSRELHPRLAPMSQHCHVSSTVSNFFHLNTGQNIVDICAP</sequence>
<organism evidence="1 2">
    <name type="scientific">Zootermopsis nevadensis</name>
    <name type="common">Dampwood termite</name>
    <dbReference type="NCBI Taxonomy" id="136037"/>
    <lineage>
        <taxon>Eukaryota</taxon>
        <taxon>Metazoa</taxon>
        <taxon>Ecdysozoa</taxon>
        <taxon>Arthropoda</taxon>
        <taxon>Hexapoda</taxon>
        <taxon>Insecta</taxon>
        <taxon>Pterygota</taxon>
        <taxon>Neoptera</taxon>
        <taxon>Polyneoptera</taxon>
        <taxon>Dictyoptera</taxon>
        <taxon>Blattodea</taxon>
        <taxon>Blattoidea</taxon>
        <taxon>Termitoidae</taxon>
        <taxon>Termopsidae</taxon>
        <taxon>Zootermopsis</taxon>
    </lineage>
</organism>
<name>A0A067R783_ZOONE</name>